<protein>
    <submittedName>
        <fullName evidence="1">Stage II sporulation protein R</fullName>
    </submittedName>
</protein>
<reference evidence="1" key="2">
    <citation type="journal article" date="2021" name="PeerJ">
        <title>Extensive microbial diversity within the chicken gut microbiome revealed by metagenomics and culture.</title>
        <authorList>
            <person name="Gilroy R."/>
            <person name="Ravi A."/>
            <person name="Getino M."/>
            <person name="Pursley I."/>
            <person name="Horton D.L."/>
            <person name="Alikhan N.F."/>
            <person name="Baker D."/>
            <person name="Gharbi K."/>
            <person name="Hall N."/>
            <person name="Watson M."/>
            <person name="Adriaenssens E.M."/>
            <person name="Foster-Nyarko E."/>
            <person name="Jarju S."/>
            <person name="Secka A."/>
            <person name="Antonio M."/>
            <person name="Oren A."/>
            <person name="Chaudhuri R.R."/>
            <person name="La Ragione R."/>
            <person name="Hildebrand F."/>
            <person name="Pallen M.J."/>
        </authorList>
    </citation>
    <scope>NUCLEOTIDE SEQUENCE</scope>
    <source>
        <strain evidence="1">CHK165-10780</strain>
    </source>
</reference>
<sequence>MKKIILCIGAFVILLGSFKHVVEPVIPEESFRFRIIANSNSSYDQEIKMHVRSLFNQKLSTVMSSASSISETKETISAMLPDLEQILEEEVPYSYRISLGQNYFPEKKYKGGTYPEGYYESLVITLGEGAGENWWCVLFPPFCMLDATETKEDQVEYDFFLFELFDYLF</sequence>
<comment type="caution">
    <text evidence="1">The sequence shown here is derived from an EMBL/GenBank/DDBJ whole genome shotgun (WGS) entry which is preliminary data.</text>
</comment>
<dbReference type="InterPro" id="IPR014202">
    <property type="entry name" value="Spore_II_R"/>
</dbReference>
<dbReference type="EMBL" id="DVFU01000031">
    <property type="protein sequence ID" value="HIQ64401.1"/>
    <property type="molecule type" value="Genomic_DNA"/>
</dbReference>
<accession>A0A9D1CJP2</accession>
<dbReference type="AlphaFoldDB" id="A0A9D1CJP2"/>
<organism evidence="1 2">
    <name type="scientific">Candidatus Faecenecus gallistercoris</name>
    <dbReference type="NCBI Taxonomy" id="2840793"/>
    <lineage>
        <taxon>Bacteria</taxon>
        <taxon>Bacillati</taxon>
        <taxon>Bacillota</taxon>
        <taxon>Bacillota incertae sedis</taxon>
        <taxon>Candidatus Faecenecus</taxon>
    </lineage>
</organism>
<gene>
    <name evidence="1" type="ORF">IAC85_01540</name>
</gene>
<name>A0A9D1CJP2_9FIRM</name>
<reference evidence="1" key="1">
    <citation type="submission" date="2020-10" db="EMBL/GenBank/DDBJ databases">
        <authorList>
            <person name="Gilroy R."/>
        </authorList>
    </citation>
    <scope>NUCLEOTIDE SEQUENCE</scope>
    <source>
        <strain evidence="1">CHK165-10780</strain>
    </source>
</reference>
<dbReference type="Pfam" id="PF09551">
    <property type="entry name" value="Spore_II_R"/>
    <property type="match status" value="1"/>
</dbReference>
<dbReference type="Proteomes" id="UP000886725">
    <property type="component" value="Unassembled WGS sequence"/>
</dbReference>
<proteinExistence type="predicted"/>
<evidence type="ECO:0000313" key="2">
    <source>
        <dbReference type="Proteomes" id="UP000886725"/>
    </source>
</evidence>
<evidence type="ECO:0000313" key="1">
    <source>
        <dbReference type="EMBL" id="HIQ64401.1"/>
    </source>
</evidence>